<feature type="non-terminal residue" evidence="2">
    <location>
        <position position="1"/>
    </location>
</feature>
<dbReference type="GO" id="GO:0005737">
    <property type="term" value="C:cytoplasm"/>
    <property type="evidence" value="ECO:0007669"/>
    <property type="project" value="TreeGrafter"/>
</dbReference>
<sequence>RGDIYEMNYCQEFFSENVKLNAEVLFSSINKKTKAPFSCFLHLDDKYLLCFSPERFLRKKNQQILSQPIKGTRKRSDNQELDSILKNELLLSEKDKSENVMITDLVRNDLSKYASKASVKIEELFGVYSFAQVHQMISTISAELESDCNFVDAIKGAFPMGSMTGAPKRKAMELIEKFEATKRGLFSGSVGYITPNADFDFNVVIRSILYNASKKYFSVTAGGAITNRSVVEEEHKECLIKVKAILEIASGEKVNV</sequence>
<dbReference type="Pfam" id="PF00425">
    <property type="entry name" value="Chorismate_bind"/>
    <property type="match status" value="1"/>
</dbReference>
<organism evidence="2">
    <name type="scientific">marine metagenome</name>
    <dbReference type="NCBI Taxonomy" id="408172"/>
    <lineage>
        <taxon>unclassified sequences</taxon>
        <taxon>metagenomes</taxon>
        <taxon>ecological metagenomes</taxon>
    </lineage>
</organism>
<dbReference type="GO" id="GO:0008153">
    <property type="term" value="P:4-aminobenzoate biosynthetic process"/>
    <property type="evidence" value="ECO:0007669"/>
    <property type="project" value="TreeGrafter"/>
</dbReference>
<dbReference type="Gene3D" id="3.60.120.10">
    <property type="entry name" value="Anthranilate synthase"/>
    <property type="match status" value="1"/>
</dbReference>
<gene>
    <name evidence="2" type="ORF">METZ01_LOCUS426812</name>
</gene>
<dbReference type="SUPFAM" id="SSF56322">
    <property type="entry name" value="ADC synthase"/>
    <property type="match status" value="1"/>
</dbReference>
<dbReference type="PANTHER" id="PTHR11236:SF18">
    <property type="entry name" value="AMINODEOXYCHORISMATE SYNTHASE"/>
    <property type="match status" value="1"/>
</dbReference>
<reference evidence="2" key="1">
    <citation type="submission" date="2018-05" db="EMBL/GenBank/DDBJ databases">
        <authorList>
            <person name="Lanie J.A."/>
            <person name="Ng W.-L."/>
            <person name="Kazmierczak K.M."/>
            <person name="Andrzejewski T.M."/>
            <person name="Davidsen T.M."/>
            <person name="Wayne K.J."/>
            <person name="Tettelin H."/>
            <person name="Glass J.I."/>
            <person name="Rusch D."/>
            <person name="Podicherti R."/>
            <person name="Tsui H.-C.T."/>
            <person name="Winkler M.E."/>
        </authorList>
    </citation>
    <scope>NUCLEOTIDE SEQUENCE</scope>
</reference>
<accession>A0A382XUK3</accession>
<dbReference type="InterPro" id="IPR019999">
    <property type="entry name" value="Anth_synth_I-like"/>
</dbReference>
<protein>
    <recommendedName>
        <fullName evidence="1">Chorismate-utilising enzyme C-terminal domain-containing protein</fullName>
    </recommendedName>
</protein>
<evidence type="ECO:0000259" key="1">
    <source>
        <dbReference type="Pfam" id="PF00425"/>
    </source>
</evidence>
<name>A0A382XUK3_9ZZZZ</name>
<feature type="domain" description="Chorismate-utilising enzyme C-terminal" evidence="1">
    <location>
        <begin position="1"/>
        <end position="241"/>
    </location>
</feature>
<dbReference type="PANTHER" id="PTHR11236">
    <property type="entry name" value="AMINOBENZOATE/ANTHRANILATE SYNTHASE"/>
    <property type="match status" value="1"/>
</dbReference>
<dbReference type="PRINTS" id="PR00095">
    <property type="entry name" value="ANTSNTHASEI"/>
</dbReference>
<proteinExistence type="predicted"/>
<dbReference type="AlphaFoldDB" id="A0A382XUK3"/>
<dbReference type="InterPro" id="IPR015890">
    <property type="entry name" value="Chorismate_C"/>
</dbReference>
<dbReference type="GO" id="GO:0046820">
    <property type="term" value="F:4-amino-4-deoxychorismate synthase activity"/>
    <property type="evidence" value="ECO:0007669"/>
    <property type="project" value="TreeGrafter"/>
</dbReference>
<dbReference type="InterPro" id="IPR005801">
    <property type="entry name" value="ADC_synthase"/>
</dbReference>
<dbReference type="EMBL" id="UINC01170089">
    <property type="protein sequence ID" value="SVD73958.1"/>
    <property type="molecule type" value="Genomic_DNA"/>
</dbReference>
<evidence type="ECO:0000313" key="2">
    <source>
        <dbReference type="EMBL" id="SVD73958.1"/>
    </source>
</evidence>
<dbReference type="GO" id="GO:0000162">
    <property type="term" value="P:L-tryptophan biosynthetic process"/>
    <property type="evidence" value="ECO:0007669"/>
    <property type="project" value="TreeGrafter"/>
</dbReference>